<accession>A0A6J4NRK6</accession>
<protein>
    <submittedName>
        <fullName evidence="1">Uncharacterized protein</fullName>
    </submittedName>
</protein>
<reference evidence="1" key="1">
    <citation type="submission" date="2020-02" db="EMBL/GenBank/DDBJ databases">
        <authorList>
            <person name="Meier V. D."/>
        </authorList>
    </citation>
    <scope>NUCLEOTIDE SEQUENCE</scope>
    <source>
        <strain evidence="1">AVDCRST_MAG03</strain>
    </source>
</reference>
<dbReference type="EMBL" id="CADCUT010000052">
    <property type="protein sequence ID" value="CAA9395294.1"/>
    <property type="molecule type" value="Genomic_DNA"/>
</dbReference>
<name>A0A6J4NRK6_9ACTN</name>
<gene>
    <name evidence="1" type="ORF">AVDCRST_MAG03-876</name>
</gene>
<organism evidence="1">
    <name type="scientific">uncultured Rubrobacteraceae bacterium</name>
    <dbReference type="NCBI Taxonomy" id="349277"/>
    <lineage>
        <taxon>Bacteria</taxon>
        <taxon>Bacillati</taxon>
        <taxon>Actinomycetota</taxon>
        <taxon>Rubrobacteria</taxon>
        <taxon>Rubrobacterales</taxon>
        <taxon>Rubrobacteraceae</taxon>
        <taxon>environmental samples</taxon>
    </lineage>
</organism>
<dbReference type="AlphaFoldDB" id="A0A6J4NRK6"/>
<evidence type="ECO:0000313" key="1">
    <source>
        <dbReference type="EMBL" id="CAA9395294.1"/>
    </source>
</evidence>
<proteinExistence type="predicted"/>
<sequence length="92" mass="9975">MNETIRSNRAGLPGALLVALLTFLVAPGRPAEAAFPGQNGDLAFERFGDIYLAGPDGPRKIDVAGVRAEGRRRVVASHRQGSLSFETRRCRR</sequence>